<feature type="region of interest" description="Disordered" evidence="1">
    <location>
        <begin position="22"/>
        <end position="339"/>
    </location>
</feature>
<evidence type="ECO:0000256" key="1">
    <source>
        <dbReference type="SAM" id="MobiDB-lite"/>
    </source>
</evidence>
<accession>A0A383V5N5</accession>
<dbReference type="EMBL" id="FNXT01000049">
    <property type="protein sequence ID" value="SZX60250.1"/>
    <property type="molecule type" value="Genomic_DNA"/>
</dbReference>
<dbReference type="PANTHER" id="PTHR24216:SF65">
    <property type="entry name" value="PAXILLIN-LIKE PROTEIN 1"/>
    <property type="match status" value="1"/>
</dbReference>
<feature type="compositionally biased region" description="Low complexity" evidence="1">
    <location>
        <begin position="25"/>
        <end position="324"/>
    </location>
</feature>
<dbReference type="PANTHER" id="PTHR24216">
    <property type="entry name" value="PAXILLIN-RELATED"/>
    <property type="match status" value="1"/>
</dbReference>
<evidence type="ECO:0000256" key="3">
    <source>
        <dbReference type="SAM" id="SignalP"/>
    </source>
</evidence>
<feature type="signal peptide" evidence="3">
    <location>
        <begin position="1"/>
        <end position="23"/>
    </location>
</feature>
<evidence type="ECO:0000256" key="2">
    <source>
        <dbReference type="SAM" id="Phobius"/>
    </source>
</evidence>
<keyword evidence="2" id="KW-0812">Transmembrane</keyword>
<evidence type="ECO:0000313" key="4">
    <source>
        <dbReference type="EMBL" id="SZX60250.1"/>
    </source>
</evidence>
<keyword evidence="2" id="KW-0472">Membrane</keyword>
<reference evidence="4 5" key="1">
    <citation type="submission" date="2016-10" db="EMBL/GenBank/DDBJ databases">
        <authorList>
            <person name="Cai Z."/>
        </authorList>
    </citation>
    <scope>NUCLEOTIDE SEQUENCE [LARGE SCALE GENOMIC DNA]</scope>
</reference>
<keyword evidence="2" id="KW-1133">Transmembrane helix</keyword>
<gene>
    <name evidence="4" type="ORF">BQ4739_LOCUS818</name>
</gene>
<feature type="chain" id="PRO_5016929548" evidence="3">
    <location>
        <begin position="24"/>
        <end position="1792"/>
    </location>
</feature>
<name>A0A383V5N5_TETOB</name>
<organism evidence="4 5">
    <name type="scientific">Tetradesmus obliquus</name>
    <name type="common">Green alga</name>
    <name type="synonym">Acutodesmus obliquus</name>
    <dbReference type="NCBI Taxonomy" id="3088"/>
    <lineage>
        <taxon>Eukaryota</taxon>
        <taxon>Viridiplantae</taxon>
        <taxon>Chlorophyta</taxon>
        <taxon>core chlorophytes</taxon>
        <taxon>Chlorophyceae</taxon>
        <taxon>CS clade</taxon>
        <taxon>Sphaeropleales</taxon>
        <taxon>Scenedesmaceae</taxon>
        <taxon>Tetradesmus</taxon>
    </lineage>
</organism>
<protein>
    <submittedName>
        <fullName evidence="4">Uncharacterized protein</fullName>
    </submittedName>
</protein>
<evidence type="ECO:0000313" key="5">
    <source>
        <dbReference type="Proteomes" id="UP000256970"/>
    </source>
</evidence>
<feature type="region of interest" description="Disordered" evidence="1">
    <location>
        <begin position="1752"/>
        <end position="1792"/>
    </location>
</feature>
<keyword evidence="5" id="KW-1185">Reference proteome</keyword>
<feature type="transmembrane region" description="Helical" evidence="2">
    <location>
        <begin position="1721"/>
        <end position="1743"/>
    </location>
</feature>
<feature type="compositionally biased region" description="Basic and acidic residues" evidence="1">
    <location>
        <begin position="1763"/>
        <end position="1772"/>
    </location>
</feature>
<proteinExistence type="predicted"/>
<dbReference type="Proteomes" id="UP000256970">
    <property type="component" value="Unassembled WGS sequence"/>
</dbReference>
<sequence>MMRRILVSTVVILLVVSAICTQAQESPSPSPEVSDSPSPSPDVTDSPSPSPEVADSPSPSPDVTDSPSPSPAVDDSPSPSPAVADSPSPSPTVADSPSPSPTVADSPSPSPTVADSPSPSPTVADSPSPFPTVADSPSPSPTVADSPSPSPTVADSPSPSPAVADSPSPSPTVADSPSPSPDVTDSPSPSPAVDDSPSPSPAVDDSPSPSPAVDDSPSPSPAVADSPSPSPTVADSPSPSPTVADSPSPSPTVADSPSPSPAVADSPSPSPTVADSPSPSPTVADSPSPSPTVTGSPSPSPVATGSPSPSPAAADSPSPSPAVTGSNSPIGGAGTEATPSPGTEVYYGCFPHTNGTTCLNRTEDIACKATAGRIELKFLASGGLQDCTVYRTDLLVCEQSNATTNVNGTAVFPNGTLGLYTVNPSTSCKARTTGQALRWTPSLALAPPTTTAVITPLATLALAASRDPAVLEKLNLTTQQAVGSRSVLAFVFKMYGYDEASIGMDLLTFKNASIARPMFAAFYGTNIQLSGLFSIMSAALTPILPKPAVPPTRRLLADSTSPAQAISEALTLNIYKMLTVTPATSLIDTTDISSLLAAAYADASAKVSGVAPVDAAKQTNFFKAVAKVVDNVDTRLRGMIVAAKAYDTGKDDISYTMPLATIMAIHSSVAEGVASTAVSQLATDLAAGTPLNLAARLTQLTEDFSAAALTLKFSSTGLTQSKVFSSLSTSSVTPSSLVNPASASTTVTVPSKPGLLGLLGLLGLIGLIGVIPAALSIPAGVLLIGSLLLAPTGTSVTGNSVGTLITNCINNVPVKDLAMLKTLNKDLPDTILQQIAIASVCLPGGTLYNSTNSTGVSNDTSFQVKDLPPGTVLVGNTNSSTTTVILPPGIGVNSSSLPNTTVVYVGTTTPADVNTGGATLPGDSWSVAPAPVDTCGKALPSIAPLSVIDAAPAGANSTKLQSALRGIGSLSNCAGDYYSYTALSDGDQAALKQDAYHFNRDYYGIMYKDFVTGGPDVGTVVTRGTFGVENVTGPGHLVASGAWKGSSENHKGEVNCLDSWTGLSVKIPVAGLTPFPSDAKSQESWAEHVVATPVTMATLGQGLANATVAELQAKYDAAYTDMGAKVAGMFTQCMINSDPLRMLNSTNASHVTSAVTVLAANAQALGAMTVVRALAECKGTLVSNELYAQWAAALLKAAVLEDVAKLTDVLKASSTCLPVDCASGAARSFVAIAAKAVSLKAFYKTSSVIPPSIQEDLLTITQIARVAQSDLYDSIKQCCSAAAGSSSASFDKFTATNLATVMSSASASINATAVLESGSFTAAAPAVAVPAMAGRLLNSAGVKNCVGKYEELPAKKVTLDLTTSSTGSFSITNPATAAYTFKSSYPGSTCVDSLTNVNVTFPFILRMPAATDAAITAISLLTVPAASDPDVLAQYASADNAGQAVPAYLWQHVYSMFGYGDYATIKQADFPSLGGTAFTKQNGKTSPLLVAVLGSNAQTMSTFVSTQKLMLGLLGSTYSEDEVAKAVVEAVYSKFKAVNPVNAAETLVSKTHLVSMYMTTYKALKGSSSGATGRHLLQAALTDDELGNVFGAVANTVSATNTQVQTAVAAATQAAADPTSNVDAADLMVTVSQMAAVQQQSLAADVGSLATNFAANPSTTAITTLENDYSGTALNTKLAAVTIDKATVESAMTAALPTPAAPADATNTTTAPTRMEAIKSLAWVAGPVVGGVVLLALVWYWIAKRRAAQAIGMKPQAGAEARGSAEGRDGSTPREAWGANGAPRAQAALHQE</sequence>
<keyword evidence="3" id="KW-0732">Signal</keyword>